<dbReference type="AlphaFoldDB" id="A0A9X1VYA4"/>
<dbReference type="RefSeq" id="WP_243309460.1">
    <property type="nucleotide sequence ID" value="NZ_JALGBI010000003.1"/>
</dbReference>
<organism evidence="3 4">
    <name type="scientific">Variovorax terrae</name>
    <dbReference type="NCBI Taxonomy" id="2923278"/>
    <lineage>
        <taxon>Bacteria</taxon>
        <taxon>Pseudomonadati</taxon>
        <taxon>Pseudomonadota</taxon>
        <taxon>Betaproteobacteria</taxon>
        <taxon>Burkholderiales</taxon>
        <taxon>Comamonadaceae</taxon>
        <taxon>Variovorax</taxon>
    </lineage>
</organism>
<comment type="caution">
    <text evidence="3">The sequence shown here is derived from an EMBL/GenBank/DDBJ whole genome shotgun (WGS) entry which is preliminary data.</text>
</comment>
<evidence type="ECO:0000313" key="4">
    <source>
        <dbReference type="Proteomes" id="UP001139447"/>
    </source>
</evidence>
<proteinExistence type="predicted"/>
<feature type="signal peptide" evidence="2">
    <location>
        <begin position="1"/>
        <end position="23"/>
    </location>
</feature>
<reference evidence="3" key="1">
    <citation type="submission" date="2022-03" db="EMBL/GenBank/DDBJ databases">
        <authorList>
            <person name="Woo C.Y."/>
        </authorList>
    </citation>
    <scope>NUCLEOTIDE SEQUENCE</scope>
    <source>
        <strain evidence="3">CYS-02</strain>
    </source>
</reference>
<dbReference type="PANTHER" id="PTHR36920:SF1">
    <property type="entry name" value="OUTER MEMBRANE PROTEIN W"/>
    <property type="match status" value="1"/>
</dbReference>
<sequence>MNHRFTLIAAALALAGLSTAASAQNTVRIGYSHVEPHSSASDATGPFLLGPPSGVSLSVKNQDTLFLSFAHSFNNNMEVELALGYPPTHDVTAQLNPAIVPAYIVSSFQGQVIAKVRQVAPTLFFNYKFGEPQSAWRPFVGLGINYTRFDKRESTATGNALNGGPTDISLSDSWGLAAQAGVSYRFSDKWTLNAAVATARVKTHLTATTAGAARNIDIRFRPTVLTFSVGYDF</sequence>
<comment type="subcellular location">
    <subcellularLocation>
        <location evidence="1">Cell outer membrane</location>
    </subcellularLocation>
</comment>
<dbReference type="InterPro" id="IPR005618">
    <property type="entry name" value="OMPW"/>
</dbReference>
<keyword evidence="3" id="KW-0675">Receptor</keyword>
<dbReference type="Gene3D" id="2.40.160.20">
    <property type="match status" value="1"/>
</dbReference>
<accession>A0A9X1VYA4</accession>
<evidence type="ECO:0000256" key="1">
    <source>
        <dbReference type="ARBA" id="ARBA00004442"/>
    </source>
</evidence>
<dbReference type="Proteomes" id="UP001139447">
    <property type="component" value="Unassembled WGS sequence"/>
</dbReference>
<keyword evidence="2" id="KW-0732">Signal</keyword>
<evidence type="ECO:0000313" key="3">
    <source>
        <dbReference type="EMBL" id="MCJ0765871.1"/>
    </source>
</evidence>
<dbReference type="InterPro" id="IPR011250">
    <property type="entry name" value="OMP/PagP_B-barrel"/>
</dbReference>
<dbReference type="Pfam" id="PF03922">
    <property type="entry name" value="OmpW"/>
    <property type="match status" value="1"/>
</dbReference>
<name>A0A9X1VYA4_9BURK</name>
<dbReference type="GO" id="GO:0009279">
    <property type="term" value="C:cell outer membrane"/>
    <property type="evidence" value="ECO:0007669"/>
    <property type="project" value="UniProtKB-SubCell"/>
</dbReference>
<dbReference type="PANTHER" id="PTHR36920">
    <property type="match status" value="1"/>
</dbReference>
<protein>
    <submittedName>
        <fullName evidence="3">TonB-dependent receptor</fullName>
    </submittedName>
</protein>
<dbReference type="SUPFAM" id="SSF56925">
    <property type="entry name" value="OMPA-like"/>
    <property type="match status" value="1"/>
</dbReference>
<keyword evidence="4" id="KW-1185">Reference proteome</keyword>
<gene>
    <name evidence="3" type="ORF">MMF98_21865</name>
</gene>
<dbReference type="EMBL" id="JALGBI010000003">
    <property type="protein sequence ID" value="MCJ0765871.1"/>
    <property type="molecule type" value="Genomic_DNA"/>
</dbReference>
<dbReference type="GO" id="GO:0055085">
    <property type="term" value="P:transmembrane transport"/>
    <property type="evidence" value="ECO:0007669"/>
    <property type="project" value="TreeGrafter"/>
</dbReference>
<evidence type="ECO:0000256" key="2">
    <source>
        <dbReference type="SAM" id="SignalP"/>
    </source>
</evidence>
<feature type="chain" id="PRO_5040888168" evidence="2">
    <location>
        <begin position="24"/>
        <end position="233"/>
    </location>
</feature>